<dbReference type="InterPro" id="IPR011990">
    <property type="entry name" value="TPR-like_helical_dom_sf"/>
</dbReference>
<gene>
    <name evidence="1" type="ORF">WM2015_2604</name>
</gene>
<proteinExistence type="predicted"/>
<dbReference type="PROSITE" id="PS50293">
    <property type="entry name" value="TPR_REGION"/>
    <property type="match status" value="1"/>
</dbReference>
<dbReference type="KEGG" id="wma:WM2015_2604"/>
<dbReference type="Pfam" id="PF13432">
    <property type="entry name" value="TPR_16"/>
    <property type="match status" value="3"/>
</dbReference>
<dbReference type="Proteomes" id="UP000066624">
    <property type="component" value="Chromosome"/>
</dbReference>
<dbReference type="Gene3D" id="1.25.40.10">
    <property type="entry name" value="Tetratricopeptide repeat domain"/>
    <property type="match status" value="3"/>
</dbReference>
<protein>
    <submittedName>
        <fullName evidence="1">Uncharacterized protein</fullName>
    </submittedName>
</protein>
<dbReference type="STRING" id="1579979.WM2015_2604"/>
<dbReference type="EMBL" id="CP012154">
    <property type="protein sequence ID" value="AKS42962.1"/>
    <property type="molecule type" value="Genomic_DNA"/>
</dbReference>
<accession>A0A0K0XZA3</accession>
<dbReference type="SUPFAM" id="SSF48452">
    <property type="entry name" value="TPR-like"/>
    <property type="match status" value="2"/>
</dbReference>
<name>A0A0K0XZA3_9GAMM</name>
<dbReference type="PANTHER" id="PTHR12558">
    <property type="entry name" value="CELL DIVISION CYCLE 16,23,27"/>
    <property type="match status" value="1"/>
</dbReference>
<dbReference type="RefSeq" id="WP_156201192.1">
    <property type="nucleotide sequence ID" value="NZ_CP012154.1"/>
</dbReference>
<evidence type="ECO:0000313" key="1">
    <source>
        <dbReference type="EMBL" id="AKS42962.1"/>
    </source>
</evidence>
<evidence type="ECO:0000313" key="2">
    <source>
        <dbReference type="Proteomes" id="UP000066624"/>
    </source>
</evidence>
<dbReference type="PANTHER" id="PTHR12558:SF13">
    <property type="entry name" value="CELL DIVISION CYCLE PROTEIN 27 HOMOLOG"/>
    <property type="match status" value="1"/>
</dbReference>
<dbReference type="SMART" id="SM00028">
    <property type="entry name" value="TPR"/>
    <property type="match status" value="6"/>
</dbReference>
<keyword evidence="2" id="KW-1185">Reference proteome</keyword>
<dbReference type="PROSITE" id="PS50005">
    <property type="entry name" value="TPR"/>
    <property type="match status" value="2"/>
</dbReference>
<sequence>MTGFLRGAAALLFVFSTLVQAQLVQPELPDLGELPEPVREAVEQARENVRLTEQANAPAPLLAQAWGQYGEALQAHGLTAPARQAYLNAHELAPGFLDWPYLLGTLDISDGRLEPALDWFGLVLASDGTDVPALIRRGQTYLELDRPEPAIRDFERVLQLNPESAAGLAGLGRAALAQGRFAEAVDYLQQALGRAPSASALYQPLGMALRGQGDTERARAALAQAGEITPAFPDPLIERVRSRSRSPQFYLELALGQAEAGNLAGAQSLLASALSLAPDDPLIIENYGDVSARLGALVEARDAFAALVELQPRNASARFRLAQVDELMGRLDEAEQGYRRVLAIDEGFDEAREAMAFVELARRRFDAAAAAFERMADAASGPDAQRLRYWQAMARLGAGDCAEGAALLERLRQLEDGFDPEVLGALARVRASCLGAGEAQLSEAFNWAEVIYQDAPGMETAATLAMVYAAMGLFDDAVDLQAQALFEALKLGILDARPDLQEDMARYREGQRATRPFAPAHPVYGADAGQG</sequence>
<reference evidence="2" key="1">
    <citation type="submission" date="2015-07" db="EMBL/GenBank/DDBJ databases">
        <authorList>
            <person name="Kim K.M."/>
        </authorList>
    </citation>
    <scope>NUCLEOTIDE SEQUENCE [LARGE SCALE GENOMIC DNA]</scope>
    <source>
        <strain evidence="2">KCTC 42284</strain>
    </source>
</reference>
<organism evidence="1 2">
    <name type="scientific">Wenzhouxiangella marina</name>
    <dbReference type="NCBI Taxonomy" id="1579979"/>
    <lineage>
        <taxon>Bacteria</taxon>
        <taxon>Pseudomonadati</taxon>
        <taxon>Pseudomonadota</taxon>
        <taxon>Gammaproteobacteria</taxon>
        <taxon>Chromatiales</taxon>
        <taxon>Wenzhouxiangellaceae</taxon>
        <taxon>Wenzhouxiangella</taxon>
    </lineage>
</organism>
<dbReference type="InterPro" id="IPR019734">
    <property type="entry name" value="TPR_rpt"/>
</dbReference>
<dbReference type="OrthoDB" id="5959200at2"/>
<dbReference type="AlphaFoldDB" id="A0A0K0XZA3"/>